<dbReference type="CDD" id="cd07840">
    <property type="entry name" value="STKc_CDK9_like"/>
    <property type="match status" value="1"/>
</dbReference>
<name>A0ABQ7N325_BRACM</name>
<feature type="region of interest" description="Disordered" evidence="12">
    <location>
        <begin position="316"/>
        <end position="434"/>
    </location>
</feature>
<evidence type="ECO:0000259" key="14">
    <source>
        <dbReference type="PROSITE" id="PS50811"/>
    </source>
</evidence>
<comment type="subcellular location">
    <subcellularLocation>
        <location evidence="1">Nucleus</location>
    </subcellularLocation>
</comment>
<keyword evidence="9" id="KW-0804">Transcription</keyword>
<evidence type="ECO:0000313" key="16">
    <source>
        <dbReference type="Proteomes" id="UP000823674"/>
    </source>
</evidence>
<dbReference type="InterPro" id="IPR036576">
    <property type="entry name" value="WRKY_dom_sf"/>
</dbReference>
<evidence type="ECO:0000256" key="12">
    <source>
        <dbReference type="SAM" id="MobiDB-lite"/>
    </source>
</evidence>
<keyword evidence="3" id="KW-0808">Transferase</keyword>
<keyword evidence="10" id="KW-0539">Nucleus</keyword>
<keyword evidence="16" id="KW-1185">Reference proteome</keyword>
<dbReference type="SUPFAM" id="SSF118290">
    <property type="entry name" value="WRKY DNA-binding domain"/>
    <property type="match status" value="2"/>
</dbReference>
<dbReference type="PROSITE" id="PS50811">
    <property type="entry name" value="WRKY"/>
    <property type="match status" value="1"/>
</dbReference>
<dbReference type="PANTHER" id="PTHR24056">
    <property type="entry name" value="CELL DIVISION PROTEIN KINASE"/>
    <property type="match status" value="1"/>
</dbReference>
<dbReference type="SUPFAM" id="SSF56112">
    <property type="entry name" value="Protein kinase-like (PK-like)"/>
    <property type="match status" value="1"/>
</dbReference>
<feature type="domain" description="Protein kinase" evidence="13">
    <location>
        <begin position="476"/>
        <end position="761"/>
    </location>
</feature>
<feature type="domain" description="WRKY" evidence="14">
    <location>
        <begin position="200"/>
        <end position="323"/>
    </location>
</feature>
<dbReference type="PROSITE" id="PS50011">
    <property type="entry name" value="PROTEIN_KINASE_DOM"/>
    <property type="match status" value="1"/>
</dbReference>
<feature type="region of interest" description="Disordered" evidence="12">
    <location>
        <begin position="125"/>
        <end position="159"/>
    </location>
</feature>
<keyword evidence="6 11" id="KW-0067">ATP-binding</keyword>
<dbReference type="Pfam" id="PF03106">
    <property type="entry name" value="WRKY"/>
    <property type="match status" value="2"/>
</dbReference>
<dbReference type="PROSITE" id="PS00108">
    <property type="entry name" value="PROTEIN_KINASE_ST"/>
    <property type="match status" value="1"/>
</dbReference>
<dbReference type="InterPro" id="IPR017441">
    <property type="entry name" value="Protein_kinase_ATP_BS"/>
</dbReference>
<dbReference type="SMART" id="SM00220">
    <property type="entry name" value="S_TKc"/>
    <property type="match status" value="1"/>
</dbReference>
<dbReference type="SMART" id="SM00774">
    <property type="entry name" value="WRKY"/>
    <property type="match status" value="2"/>
</dbReference>
<evidence type="ECO:0000259" key="13">
    <source>
        <dbReference type="PROSITE" id="PS50011"/>
    </source>
</evidence>
<keyword evidence="8" id="KW-0238">DNA-binding</keyword>
<dbReference type="InterPro" id="IPR011009">
    <property type="entry name" value="Kinase-like_dom_sf"/>
</dbReference>
<protein>
    <recommendedName>
        <fullName evidence="17">Protein kinase domain-containing protein</fullName>
    </recommendedName>
</protein>
<dbReference type="Proteomes" id="UP000823674">
    <property type="component" value="Chromosome A03"/>
</dbReference>
<keyword evidence="5" id="KW-0418">Kinase</keyword>
<feature type="binding site" evidence="11">
    <location>
        <position position="505"/>
    </location>
    <ligand>
        <name>ATP</name>
        <dbReference type="ChEBI" id="CHEBI:30616"/>
    </ligand>
</feature>
<dbReference type="EMBL" id="JADBGQ010000003">
    <property type="protein sequence ID" value="KAG5405309.1"/>
    <property type="molecule type" value="Genomic_DNA"/>
</dbReference>
<evidence type="ECO:0000256" key="8">
    <source>
        <dbReference type="ARBA" id="ARBA00023125"/>
    </source>
</evidence>
<dbReference type="PROSITE" id="PS00107">
    <property type="entry name" value="PROTEIN_KINASE_ATP"/>
    <property type="match status" value="1"/>
</dbReference>
<gene>
    <name evidence="15" type="primary">A03p034500.1_BraROA</name>
    <name evidence="15" type="ORF">IGI04_011428</name>
</gene>
<feature type="compositionally biased region" description="Polar residues" evidence="12">
    <location>
        <begin position="818"/>
        <end position="829"/>
    </location>
</feature>
<dbReference type="Gene3D" id="3.30.200.20">
    <property type="entry name" value="Phosphorylase Kinase, domain 1"/>
    <property type="match status" value="1"/>
</dbReference>
<comment type="caution">
    <text evidence="15">The sequence shown here is derived from an EMBL/GenBank/DDBJ whole genome shotgun (WGS) entry which is preliminary data.</text>
</comment>
<evidence type="ECO:0000256" key="3">
    <source>
        <dbReference type="ARBA" id="ARBA00022679"/>
    </source>
</evidence>
<comment type="similarity">
    <text evidence="2">Belongs to the protein kinase superfamily. CMGC Ser/Thr protein kinase family. CDC2/CDKX subfamily.</text>
</comment>
<dbReference type="Gene3D" id="1.10.510.10">
    <property type="entry name" value="Transferase(Phosphotransferase) domain 1"/>
    <property type="match status" value="1"/>
</dbReference>
<feature type="compositionally biased region" description="Low complexity" evidence="12">
    <location>
        <begin position="328"/>
        <end position="339"/>
    </location>
</feature>
<accession>A0ABQ7N325</accession>
<reference evidence="15 16" key="1">
    <citation type="submission" date="2021-03" db="EMBL/GenBank/DDBJ databases">
        <authorList>
            <person name="King G.J."/>
            <person name="Bancroft I."/>
            <person name="Baten A."/>
            <person name="Bloomfield J."/>
            <person name="Borpatragohain P."/>
            <person name="He Z."/>
            <person name="Irish N."/>
            <person name="Irwin J."/>
            <person name="Liu K."/>
            <person name="Mauleon R.P."/>
            <person name="Moore J."/>
            <person name="Morris R."/>
            <person name="Ostergaard L."/>
            <person name="Wang B."/>
            <person name="Wells R."/>
        </authorList>
    </citation>
    <scope>NUCLEOTIDE SEQUENCE [LARGE SCALE GENOMIC DNA]</scope>
    <source>
        <strain evidence="15">R-o-18</strain>
        <tissue evidence="15">Leaf</tissue>
    </source>
</reference>
<dbReference type="InterPro" id="IPR000719">
    <property type="entry name" value="Prot_kinase_dom"/>
</dbReference>
<proteinExistence type="inferred from homology"/>
<feature type="compositionally biased region" description="Basic and acidic residues" evidence="12">
    <location>
        <begin position="382"/>
        <end position="396"/>
    </location>
</feature>
<dbReference type="Pfam" id="PF00069">
    <property type="entry name" value="Pkinase"/>
    <property type="match status" value="1"/>
</dbReference>
<dbReference type="InterPro" id="IPR003657">
    <property type="entry name" value="WRKY_dom"/>
</dbReference>
<evidence type="ECO:0000256" key="4">
    <source>
        <dbReference type="ARBA" id="ARBA00022741"/>
    </source>
</evidence>
<evidence type="ECO:0000256" key="11">
    <source>
        <dbReference type="PROSITE-ProRule" id="PRU10141"/>
    </source>
</evidence>
<evidence type="ECO:0000256" key="9">
    <source>
        <dbReference type="ARBA" id="ARBA00023163"/>
    </source>
</evidence>
<dbReference type="InterPro" id="IPR008271">
    <property type="entry name" value="Ser/Thr_kinase_AS"/>
</dbReference>
<keyword evidence="4 11" id="KW-0547">Nucleotide-binding</keyword>
<evidence type="ECO:0000256" key="1">
    <source>
        <dbReference type="ARBA" id="ARBA00004123"/>
    </source>
</evidence>
<feature type="compositionally biased region" description="Polar residues" evidence="12">
    <location>
        <begin position="346"/>
        <end position="370"/>
    </location>
</feature>
<evidence type="ECO:0000256" key="2">
    <source>
        <dbReference type="ARBA" id="ARBA00006485"/>
    </source>
</evidence>
<evidence type="ECO:0008006" key="17">
    <source>
        <dbReference type="Google" id="ProtNLM"/>
    </source>
</evidence>
<evidence type="ECO:0000313" key="15">
    <source>
        <dbReference type="EMBL" id="KAG5405309.1"/>
    </source>
</evidence>
<feature type="region of interest" description="Disordered" evidence="12">
    <location>
        <begin position="965"/>
        <end position="984"/>
    </location>
</feature>
<feature type="region of interest" description="Disordered" evidence="12">
    <location>
        <begin position="799"/>
        <end position="834"/>
    </location>
</feature>
<dbReference type="PANTHER" id="PTHR24056:SF458">
    <property type="entry name" value="PROTEIN KINASE SUPERFAMILY PROTEIN"/>
    <property type="match status" value="1"/>
</dbReference>
<evidence type="ECO:0000256" key="7">
    <source>
        <dbReference type="ARBA" id="ARBA00023015"/>
    </source>
</evidence>
<evidence type="ECO:0000256" key="6">
    <source>
        <dbReference type="ARBA" id="ARBA00022840"/>
    </source>
</evidence>
<sequence length="984" mass="109495">MAVEDDVSSMRTTTLVAPTRPTITVPQRPPAIETAAYLFGGGDGLSLSPGPLSFVSSLFVDSFPDVLTPDNQRTTSFSQLLAGAISVSPGGGGGRSMAGMFAGGSTMFTIPSGLSPSSLLTSPMFFPPQQSPGQTSLVQPQRPDSFPNQMPPSTSTAVHGRQYFEVSQADHRARNHYNNPGNNNNNNRSYNVVNVDKPADDGYNWRKYGQKPIKGCEYPRSYYKCTHVNCPVKKKVERSSDGQITQIIYKGQHDHEKPQNRRGGAVIAKASRISACSLQILAFQSYYKCTTANCTVRKHVERASTDVKAVITTYEGKHNHDVPAPRNGTAASSSATAGTSDHHRMTSMSGHMQQHMSFANTNNTGQSPHSSPAGPPRRLRRRLDAAVHRSHPENNHNRHVLPTPPSNRHVVNSSPKKHRKHDNDAPRSKTTGVSLRSGLSHGNVEAEQVAAGWPSWLSSAAPEAVHGWIPLRAEDFEKREKIGQGTYSNVFRACEVSTGRVMALKKIRVQNFETENIRFIAREIMILRRLDHPNIMKLEGIIASRNSNSMYFVFDYMEHDLEGLCTSPDIKFTEAQIKCYMQQLIRGVEHCHLRGIMHRDIKAANILVNNKGVLKLADFGLANIVTPRNKNQLTSRVVTLWYRAPELLMGSTSYSLSVDLWSVGCVFAEILTGRPLLKGRTEIEQLHKIYKLCGSPNEELWEKNKLHPQTKMFKTQHQYEGCLRERFEEFPKTAIDLLENLLSIDPEKRGTASSALMSEYFNTKPYACDPSTLPKYPPNKEMDAKYREELQRRRRVTIKKRDNLASKKTGKSRRTIREPTNLTKLPTQQESKKEATEIIVQTPSETSQATTRSEFPYTGLSQTTAPASGFAWAGTKKRKENDAASTLTYNQPAGSASHVSGMSMAFAKNTFGLTINEDKPFLRPHVSQDSSGVHHKKQEEDMASQMNAGANAKIFQTNGMNEILRRTESDARIGVQRPPRIERG</sequence>
<organism evidence="15 16">
    <name type="scientific">Brassica rapa subsp. trilocularis</name>
    <dbReference type="NCBI Taxonomy" id="1813537"/>
    <lineage>
        <taxon>Eukaryota</taxon>
        <taxon>Viridiplantae</taxon>
        <taxon>Streptophyta</taxon>
        <taxon>Embryophyta</taxon>
        <taxon>Tracheophyta</taxon>
        <taxon>Spermatophyta</taxon>
        <taxon>Magnoliopsida</taxon>
        <taxon>eudicotyledons</taxon>
        <taxon>Gunneridae</taxon>
        <taxon>Pentapetalae</taxon>
        <taxon>rosids</taxon>
        <taxon>malvids</taxon>
        <taxon>Brassicales</taxon>
        <taxon>Brassicaceae</taxon>
        <taxon>Brassiceae</taxon>
        <taxon>Brassica</taxon>
    </lineage>
</organism>
<evidence type="ECO:0000256" key="5">
    <source>
        <dbReference type="ARBA" id="ARBA00022777"/>
    </source>
</evidence>
<dbReference type="InterPro" id="IPR050108">
    <property type="entry name" value="CDK"/>
</dbReference>
<feature type="compositionally biased region" description="Polar residues" evidence="12">
    <location>
        <begin position="146"/>
        <end position="157"/>
    </location>
</feature>
<dbReference type="Gene3D" id="2.20.25.80">
    <property type="entry name" value="WRKY domain"/>
    <property type="match status" value="2"/>
</dbReference>
<keyword evidence="7" id="KW-0805">Transcription regulation</keyword>
<evidence type="ECO:0000256" key="10">
    <source>
        <dbReference type="ARBA" id="ARBA00023242"/>
    </source>
</evidence>